<dbReference type="NCBIfam" id="TIGR02227">
    <property type="entry name" value="sigpep_I_bact"/>
    <property type="match status" value="1"/>
</dbReference>
<dbReference type="InterPro" id="IPR019758">
    <property type="entry name" value="Pept_S26A_signal_pept_1_CS"/>
</dbReference>
<dbReference type="EMBL" id="CP001618">
    <property type="protein sequence ID" value="ACQ80782.1"/>
    <property type="molecule type" value="Genomic_DNA"/>
</dbReference>
<evidence type="ECO:0000256" key="3">
    <source>
        <dbReference type="ARBA" id="ARBA00009370"/>
    </source>
</evidence>
<dbReference type="Pfam" id="PF10502">
    <property type="entry name" value="Peptidase_S26"/>
    <property type="match status" value="1"/>
</dbReference>
<dbReference type="PANTHER" id="PTHR43390:SF1">
    <property type="entry name" value="CHLOROPLAST PROCESSING PEPTIDASE"/>
    <property type="match status" value="1"/>
</dbReference>
<keyword evidence="7" id="KW-0812">Transmembrane</keyword>
<evidence type="ECO:0000256" key="1">
    <source>
        <dbReference type="ARBA" id="ARBA00000677"/>
    </source>
</evidence>
<dbReference type="InterPro" id="IPR000223">
    <property type="entry name" value="Pept_S26A_signal_pept_1"/>
</dbReference>
<protein>
    <recommendedName>
        <fullName evidence="4 7">Signal peptidase I</fullName>
        <ecNumber evidence="4 7">3.4.21.89</ecNumber>
    </recommendedName>
</protein>
<keyword evidence="7" id="KW-0472">Membrane</keyword>
<comment type="subcellular location">
    <subcellularLocation>
        <location evidence="2">Cell membrane</location>
        <topology evidence="2">Single-pass type II membrane protein</topology>
    </subcellularLocation>
    <subcellularLocation>
        <location evidence="7">Membrane</location>
        <topology evidence="7">Single-pass type II membrane protein</topology>
    </subcellularLocation>
</comment>
<dbReference type="HOGENOM" id="CLU_028723_0_1_11"/>
<evidence type="ECO:0000259" key="9">
    <source>
        <dbReference type="Pfam" id="PF10502"/>
    </source>
</evidence>
<dbReference type="InterPro" id="IPR019533">
    <property type="entry name" value="Peptidase_S26"/>
</dbReference>
<dbReference type="PANTHER" id="PTHR43390">
    <property type="entry name" value="SIGNAL PEPTIDASE I"/>
    <property type="match status" value="1"/>
</dbReference>
<keyword evidence="11" id="KW-1185">Reference proteome</keyword>
<evidence type="ECO:0000256" key="5">
    <source>
        <dbReference type="ARBA" id="ARBA00022801"/>
    </source>
</evidence>
<comment type="catalytic activity">
    <reaction evidence="1 7">
        <text>Cleavage of hydrophobic, N-terminal signal or leader sequences from secreted and periplasmic proteins.</text>
        <dbReference type="EC" id="3.4.21.89"/>
    </reaction>
</comment>
<dbReference type="RefSeq" id="WP_015883022.1">
    <property type="nucleotide sequence ID" value="NC_012669.1"/>
</dbReference>
<evidence type="ECO:0000313" key="11">
    <source>
        <dbReference type="Proteomes" id="UP000007962"/>
    </source>
</evidence>
<feature type="active site" evidence="6">
    <location>
        <position position="135"/>
    </location>
</feature>
<dbReference type="InterPro" id="IPR036286">
    <property type="entry name" value="LexA/Signal_pep-like_sf"/>
</dbReference>
<keyword evidence="7" id="KW-0645">Protease</keyword>
<dbReference type="GO" id="GO:0009003">
    <property type="term" value="F:signal peptidase activity"/>
    <property type="evidence" value="ECO:0007669"/>
    <property type="project" value="UniProtKB-EC"/>
</dbReference>
<dbReference type="PRINTS" id="PR00727">
    <property type="entry name" value="LEADERPTASE"/>
</dbReference>
<dbReference type="CDD" id="cd06530">
    <property type="entry name" value="S26_SPase_I"/>
    <property type="match status" value="1"/>
</dbReference>
<organism evidence="10 11">
    <name type="scientific">Beutenbergia cavernae (strain ATCC BAA-8 / DSM 12333 / CCUG 43141 / JCM 11478 / NBRC 16432 / NCIMB 13614 / HKI 0122)</name>
    <dbReference type="NCBI Taxonomy" id="471853"/>
    <lineage>
        <taxon>Bacteria</taxon>
        <taxon>Bacillati</taxon>
        <taxon>Actinomycetota</taxon>
        <taxon>Actinomycetes</taxon>
        <taxon>Micrococcales</taxon>
        <taxon>Beutenbergiaceae</taxon>
        <taxon>Beutenbergia</taxon>
    </lineage>
</organism>
<evidence type="ECO:0000256" key="8">
    <source>
        <dbReference type="SAM" id="MobiDB-lite"/>
    </source>
</evidence>
<accession>C5BWW6</accession>
<name>C5BWW6_BEUC1</name>
<dbReference type="PROSITE" id="PS00761">
    <property type="entry name" value="SPASE_I_3"/>
    <property type="match status" value="1"/>
</dbReference>
<evidence type="ECO:0000256" key="6">
    <source>
        <dbReference type="PIRSR" id="PIRSR600223-1"/>
    </source>
</evidence>
<feature type="transmembrane region" description="Helical" evidence="7">
    <location>
        <begin position="35"/>
        <end position="57"/>
    </location>
</feature>
<feature type="domain" description="Peptidase S26" evidence="9">
    <location>
        <begin position="32"/>
        <end position="225"/>
    </location>
</feature>
<comment type="similarity">
    <text evidence="3 7">Belongs to the peptidase S26 family.</text>
</comment>
<reference evidence="10 11" key="1">
    <citation type="journal article" date="2009" name="Stand. Genomic Sci.">
        <title>Complete genome sequence of Beutenbergia cavernae type strain (HKI 0122).</title>
        <authorList>
            <person name="Land M."/>
            <person name="Pukall R."/>
            <person name="Abt B."/>
            <person name="Goker M."/>
            <person name="Rohde M."/>
            <person name="Glavina Del Rio T."/>
            <person name="Tice H."/>
            <person name="Copeland A."/>
            <person name="Cheng J.F."/>
            <person name="Lucas S."/>
            <person name="Chen F."/>
            <person name="Nolan M."/>
            <person name="Bruce D."/>
            <person name="Goodwin L."/>
            <person name="Pitluck S."/>
            <person name="Ivanova N."/>
            <person name="Mavromatis K."/>
            <person name="Ovchinnikova G."/>
            <person name="Pati A."/>
            <person name="Chen A."/>
            <person name="Palaniappan K."/>
            <person name="Hauser L."/>
            <person name="Chang Y.J."/>
            <person name="Jefferies C.C."/>
            <person name="Saunders E."/>
            <person name="Brettin T."/>
            <person name="Detter J.C."/>
            <person name="Han C."/>
            <person name="Chain P."/>
            <person name="Bristow J."/>
            <person name="Eisen J.A."/>
            <person name="Markowitz V."/>
            <person name="Hugenholtz P."/>
            <person name="Kyrpides N.C."/>
            <person name="Klenk H.P."/>
            <person name="Lapidus A."/>
        </authorList>
    </citation>
    <scope>NUCLEOTIDE SEQUENCE [LARGE SCALE GENOMIC DNA]</scope>
    <source>
        <strain evidence="11">ATCC BAA-8 / DSM 12333 / NBRC 16432</strain>
    </source>
</reference>
<evidence type="ECO:0000256" key="4">
    <source>
        <dbReference type="ARBA" id="ARBA00013208"/>
    </source>
</evidence>
<dbReference type="SUPFAM" id="SSF51306">
    <property type="entry name" value="LexA/Signal peptidase"/>
    <property type="match status" value="1"/>
</dbReference>
<sequence>MTKEHAAEQTAPPDHGAPGAERRGGKASSALRETVIVLVSALVLSLLIKTFLAQAFYIPSGSMQTTLDIGDRVLVNKLAPGPFDVNRGDVVVFVDPGGWLPPTVEEESSPAAEAVQRGLEFIGLLPADSGNHLVKRLIGMPGDHVVCCDPEGRITINGEAIEEPYVIAGAAPSNDPFDVVVPDDHVFVLGDNRPDSKDSRYNPGSPGGGMVPIRNIVGVAFVTIWPVDRWTLLSNPGETFADVPDPS</sequence>
<dbReference type="Proteomes" id="UP000007962">
    <property type="component" value="Chromosome"/>
</dbReference>
<keyword evidence="5 7" id="KW-0378">Hydrolase</keyword>
<evidence type="ECO:0000256" key="7">
    <source>
        <dbReference type="RuleBase" id="RU362042"/>
    </source>
</evidence>
<dbReference type="GO" id="GO:0005886">
    <property type="term" value="C:plasma membrane"/>
    <property type="evidence" value="ECO:0007669"/>
    <property type="project" value="UniProtKB-SubCell"/>
</dbReference>
<dbReference type="AlphaFoldDB" id="C5BWW6"/>
<evidence type="ECO:0000256" key="2">
    <source>
        <dbReference type="ARBA" id="ARBA00004401"/>
    </source>
</evidence>
<dbReference type="KEGG" id="bcv:Bcav_2535"/>
<dbReference type="GO" id="GO:0006465">
    <property type="term" value="P:signal peptide processing"/>
    <property type="evidence" value="ECO:0007669"/>
    <property type="project" value="InterPro"/>
</dbReference>
<dbReference type="GO" id="GO:0004252">
    <property type="term" value="F:serine-type endopeptidase activity"/>
    <property type="evidence" value="ECO:0007669"/>
    <property type="project" value="InterPro"/>
</dbReference>
<keyword evidence="7" id="KW-1133">Transmembrane helix</keyword>
<evidence type="ECO:0000313" key="10">
    <source>
        <dbReference type="EMBL" id="ACQ80782.1"/>
    </source>
</evidence>
<feature type="region of interest" description="Disordered" evidence="8">
    <location>
        <begin position="1"/>
        <end position="26"/>
    </location>
</feature>
<gene>
    <name evidence="10" type="ordered locus">Bcav_2535</name>
</gene>
<dbReference type="eggNOG" id="COG0681">
    <property type="taxonomic scope" value="Bacteria"/>
</dbReference>
<dbReference type="EC" id="3.4.21.89" evidence="4 7"/>
<dbReference type="STRING" id="471853.Bcav_2535"/>
<feature type="active site" evidence="6">
    <location>
        <position position="62"/>
    </location>
</feature>
<dbReference type="MEROPS" id="S26.025"/>
<dbReference type="Gene3D" id="2.10.109.10">
    <property type="entry name" value="Umud Fragment, subunit A"/>
    <property type="match status" value="1"/>
</dbReference>
<proteinExistence type="inferred from homology"/>